<comment type="caution">
    <text evidence="1">The sequence shown here is derived from an EMBL/GenBank/DDBJ whole genome shotgun (WGS) entry which is preliminary data.</text>
</comment>
<protein>
    <submittedName>
        <fullName evidence="1">Uncharacterized protein</fullName>
    </submittedName>
</protein>
<evidence type="ECO:0000313" key="2">
    <source>
        <dbReference type="Proteomes" id="UP001148629"/>
    </source>
</evidence>
<organism evidence="1 2">
    <name type="scientific">Fusarium decemcellulare</name>
    <dbReference type="NCBI Taxonomy" id="57161"/>
    <lineage>
        <taxon>Eukaryota</taxon>
        <taxon>Fungi</taxon>
        <taxon>Dikarya</taxon>
        <taxon>Ascomycota</taxon>
        <taxon>Pezizomycotina</taxon>
        <taxon>Sordariomycetes</taxon>
        <taxon>Hypocreomycetidae</taxon>
        <taxon>Hypocreales</taxon>
        <taxon>Nectriaceae</taxon>
        <taxon>Fusarium</taxon>
        <taxon>Fusarium decemcellulare species complex</taxon>
    </lineage>
</organism>
<accession>A0ACC1RAP8</accession>
<keyword evidence="2" id="KW-1185">Reference proteome</keyword>
<dbReference type="EMBL" id="JANRMS010005938">
    <property type="protein sequence ID" value="KAJ3500346.1"/>
    <property type="molecule type" value="Genomic_DNA"/>
</dbReference>
<proteinExistence type="predicted"/>
<name>A0ACC1RAP8_9HYPO</name>
<reference evidence="1" key="1">
    <citation type="submission" date="2022-08" db="EMBL/GenBank/DDBJ databases">
        <title>Genome Sequence of Fusarium decemcellulare.</title>
        <authorList>
            <person name="Buettner E."/>
        </authorList>
    </citation>
    <scope>NUCLEOTIDE SEQUENCE</scope>
    <source>
        <strain evidence="1">Babe19</strain>
    </source>
</reference>
<gene>
    <name evidence="1" type="ORF">NM208_g17164</name>
</gene>
<dbReference type="Proteomes" id="UP001148629">
    <property type="component" value="Unassembled WGS sequence"/>
</dbReference>
<evidence type="ECO:0000313" key="1">
    <source>
        <dbReference type="EMBL" id="KAJ3500346.1"/>
    </source>
</evidence>
<sequence>MSQCFPFASPSARSWAILESSAIGSEPFHPILPLKPGAFWLQPPYPSWTSSVSSPTYSTFCADSSQRQATIRPGLGTRTVIVFARTRLLLYACYAWPNSKPLESVPYQPRATSANSQQPASYSTVQYSLAS</sequence>